<organism evidence="1 2">
    <name type="scientific">Mycena chlorophos</name>
    <name type="common">Agaric fungus</name>
    <name type="synonym">Agaricus chlorophos</name>
    <dbReference type="NCBI Taxonomy" id="658473"/>
    <lineage>
        <taxon>Eukaryota</taxon>
        <taxon>Fungi</taxon>
        <taxon>Dikarya</taxon>
        <taxon>Basidiomycota</taxon>
        <taxon>Agaricomycotina</taxon>
        <taxon>Agaricomycetes</taxon>
        <taxon>Agaricomycetidae</taxon>
        <taxon>Agaricales</taxon>
        <taxon>Marasmiineae</taxon>
        <taxon>Mycenaceae</taxon>
        <taxon>Mycena</taxon>
    </lineage>
</organism>
<gene>
    <name evidence="1" type="ORF">HMN09_00548400</name>
</gene>
<name>A0A8H6T8M8_MYCCL</name>
<keyword evidence="2" id="KW-1185">Reference proteome</keyword>
<comment type="caution">
    <text evidence="1">The sequence shown here is derived from an EMBL/GenBank/DDBJ whole genome shotgun (WGS) entry which is preliminary data.</text>
</comment>
<dbReference type="AlphaFoldDB" id="A0A8H6T8M8"/>
<proteinExistence type="predicted"/>
<sequence>MPGDGHCDYIPHWIDPEALNLHGDDFSDEPGSPEGHDSVFGATFDADSGSSDDEPIPGLGLHTNSFFDTSSTGTIPEVAPTDANPPAYSAYDARRTHEARVYAGTTAATDSETINPGLVDIFNHNNPRVPLLNAPFVAAVLQSLFPDQATYNLVHNMLFFAVAHHVASPVDIVMTPTGWAISPSIANNLWAALTRIAEVLACAFNDHDPWRARGTRQLPFDISDAALAQFGPVMPSIFLALGYSGRGLRDRRFDTVQEGIRAINAGVYAINYHTLFYAWVVIRFFDMGIVESAVNPAAYFPMNAVEFADRNRLFQATHRASIEMIIEDPVLRNAVAFGLVQLFTYGERMIIRTSRGGASALSVWPSLEPRFRERGDMILNVLVWVRTGANSDEPLRRAINANRPIHSSLDSDEEDEMSDLESVF</sequence>
<evidence type="ECO:0000313" key="1">
    <source>
        <dbReference type="EMBL" id="KAF7313903.1"/>
    </source>
</evidence>
<dbReference type="EMBL" id="JACAZE010000006">
    <property type="protein sequence ID" value="KAF7313903.1"/>
    <property type="molecule type" value="Genomic_DNA"/>
</dbReference>
<evidence type="ECO:0000313" key="2">
    <source>
        <dbReference type="Proteomes" id="UP000613580"/>
    </source>
</evidence>
<protein>
    <submittedName>
        <fullName evidence="1">Uncharacterized protein</fullName>
    </submittedName>
</protein>
<dbReference type="Proteomes" id="UP000613580">
    <property type="component" value="Unassembled WGS sequence"/>
</dbReference>
<accession>A0A8H6T8M8</accession>
<reference evidence="1" key="1">
    <citation type="submission" date="2020-05" db="EMBL/GenBank/DDBJ databases">
        <title>Mycena genomes resolve the evolution of fungal bioluminescence.</title>
        <authorList>
            <person name="Tsai I.J."/>
        </authorList>
    </citation>
    <scope>NUCLEOTIDE SEQUENCE</scope>
    <source>
        <strain evidence="1">110903Hualien_Pintung</strain>
    </source>
</reference>